<dbReference type="InterPro" id="IPR049961">
    <property type="entry name" value="ThiI_N"/>
</dbReference>
<evidence type="ECO:0000313" key="21">
    <source>
        <dbReference type="EMBL" id="SMF88473.1"/>
    </source>
</evidence>
<dbReference type="SUPFAM" id="SSF143437">
    <property type="entry name" value="THUMP domain-like"/>
    <property type="match status" value="1"/>
</dbReference>
<reference evidence="21 22" key="1">
    <citation type="submission" date="2017-04" db="EMBL/GenBank/DDBJ databases">
        <authorList>
            <person name="Afonso C.L."/>
            <person name="Miller P.J."/>
            <person name="Scott M.A."/>
            <person name="Spackman E."/>
            <person name="Goraichik I."/>
            <person name="Dimitrov K.M."/>
            <person name="Suarez D.L."/>
            <person name="Swayne D.E."/>
        </authorList>
    </citation>
    <scope>NUCLEOTIDE SEQUENCE [LARGE SCALE GENOMIC DNA]</scope>
    <source>
        <strain evidence="21 22">N3/975</strain>
    </source>
</reference>
<dbReference type="CDD" id="cd11716">
    <property type="entry name" value="THUMP_ThiI"/>
    <property type="match status" value="1"/>
</dbReference>
<proteinExistence type="inferred from homology"/>
<dbReference type="InterPro" id="IPR050102">
    <property type="entry name" value="tRNA_sulfurtransferase_ThiI"/>
</dbReference>
<evidence type="ECO:0000256" key="8">
    <source>
        <dbReference type="ARBA" id="ARBA00022884"/>
    </source>
</evidence>
<dbReference type="GO" id="GO:0005524">
    <property type="term" value="F:ATP binding"/>
    <property type="evidence" value="ECO:0007669"/>
    <property type="project" value="UniProtKB-UniRule"/>
</dbReference>
<comment type="subcellular location">
    <subcellularLocation>
        <location evidence="1 19">Cytoplasm</location>
    </subcellularLocation>
</comment>
<dbReference type="FunFam" id="3.40.50.620:FF:000053">
    <property type="entry name" value="Probable tRNA sulfurtransferase"/>
    <property type="match status" value="1"/>
</dbReference>
<protein>
    <recommendedName>
        <fullName evidence="15 19">Probable tRNA sulfurtransferase</fullName>
        <ecNumber evidence="14 19">2.8.1.4</ecNumber>
    </recommendedName>
    <alternativeName>
        <fullName evidence="16 19">Sulfur carrier protein ThiS sulfurtransferase</fullName>
    </alternativeName>
    <alternativeName>
        <fullName evidence="17 19">Thiamine biosynthesis protein ThiI</fullName>
    </alternativeName>
    <alternativeName>
        <fullName evidence="18 19">tRNA 4-thiouridine synthase</fullName>
    </alternativeName>
</protein>
<name>A0A1X7HKY3_9BACL</name>
<comment type="catalytic activity">
    <reaction evidence="10 19">
        <text>[ThiI sulfur-carrier protein]-S-sulfanyl-L-cysteine + a uridine in tRNA + 2 reduced [2Fe-2S]-[ferredoxin] + ATP + H(+) = [ThiI sulfur-carrier protein]-L-cysteine + a 4-thiouridine in tRNA + 2 oxidized [2Fe-2S]-[ferredoxin] + AMP + diphosphate</text>
        <dbReference type="Rhea" id="RHEA:24176"/>
        <dbReference type="Rhea" id="RHEA-COMP:10000"/>
        <dbReference type="Rhea" id="RHEA-COMP:10001"/>
        <dbReference type="Rhea" id="RHEA-COMP:13337"/>
        <dbReference type="Rhea" id="RHEA-COMP:13338"/>
        <dbReference type="Rhea" id="RHEA-COMP:13339"/>
        <dbReference type="Rhea" id="RHEA-COMP:13340"/>
        <dbReference type="ChEBI" id="CHEBI:15378"/>
        <dbReference type="ChEBI" id="CHEBI:29950"/>
        <dbReference type="ChEBI" id="CHEBI:30616"/>
        <dbReference type="ChEBI" id="CHEBI:33019"/>
        <dbReference type="ChEBI" id="CHEBI:33737"/>
        <dbReference type="ChEBI" id="CHEBI:33738"/>
        <dbReference type="ChEBI" id="CHEBI:61963"/>
        <dbReference type="ChEBI" id="CHEBI:65315"/>
        <dbReference type="ChEBI" id="CHEBI:136798"/>
        <dbReference type="ChEBI" id="CHEBI:456215"/>
        <dbReference type="EC" id="2.8.1.4"/>
    </reaction>
</comment>
<dbReference type="GO" id="GO:0002937">
    <property type="term" value="P:tRNA 4-thiouridine biosynthesis"/>
    <property type="evidence" value="ECO:0007669"/>
    <property type="project" value="TreeGrafter"/>
</dbReference>
<evidence type="ECO:0000256" key="11">
    <source>
        <dbReference type="ARBA" id="ARBA00052330"/>
    </source>
</evidence>
<dbReference type="GO" id="GO:0052837">
    <property type="term" value="P:thiazole biosynthetic process"/>
    <property type="evidence" value="ECO:0007669"/>
    <property type="project" value="TreeGrafter"/>
</dbReference>
<evidence type="ECO:0000256" key="13">
    <source>
        <dbReference type="ARBA" id="ARBA00061472"/>
    </source>
</evidence>
<dbReference type="InterPro" id="IPR014729">
    <property type="entry name" value="Rossmann-like_a/b/a_fold"/>
</dbReference>
<feature type="binding site" evidence="19">
    <location>
        <position position="299"/>
    </location>
    <ligand>
        <name>ATP</name>
        <dbReference type="ChEBI" id="CHEBI:30616"/>
    </ligand>
</feature>
<feature type="domain" description="THUMP" evidence="20">
    <location>
        <begin position="62"/>
        <end position="168"/>
    </location>
</feature>
<keyword evidence="8 19" id="KW-0694">RNA-binding</keyword>
<dbReference type="EMBL" id="LT840184">
    <property type="protein sequence ID" value="SMF88473.1"/>
    <property type="molecule type" value="Genomic_DNA"/>
</dbReference>
<evidence type="ECO:0000256" key="12">
    <source>
        <dbReference type="ARBA" id="ARBA00058382"/>
    </source>
</evidence>
<evidence type="ECO:0000256" key="18">
    <source>
        <dbReference type="ARBA" id="ARBA00080570"/>
    </source>
</evidence>
<feature type="binding site" evidence="19">
    <location>
        <begin position="186"/>
        <end position="187"/>
    </location>
    <ligand>
        <name>ATP</name>
        <dbReference type="ChEBI" id="CHEBI:30616"/>
    </ligand>
</feature>
<dbReference type="NCBIfam" id="TIGR00342">
    <property type="entry name" value="tRNA uracil 4-sulfurtransferase ThiI"/>
    <property type="match status" value="1"/>
</dbReference>
<dbReference type="PANTHER" id="PTHR43209:SF1">
    <property type="entry name" value="TRNA SULFURTRANSFERASE"/>
    <property type="match status" value="1"/>
</dbReference>
<keyword evidence="7 19" id="KW-0067">ATP-binding</keyword>
<evidence type="ECO:0000256" key="1">
    <source>
        <dbReference type="ARBA" id="ARBA00004496"/>
    </source>
</evidence>
<keyword evidence="4 19" id="KW-0820">tRNA-binding</keyword>
<evidence type="ECO:0000256" key="5">
    <source>
        <dbReference type="ARBA" id="ARBA00022679"/>
    </source>
</evidence>
<keyword evidence="6 19" id="KW-0547">Nucleotide-binding</keyword>
<dbReference type="InterPro" id="IPR020536">
    <property type="entry name" value="ThiI_AANH"/>
</dbReference>
<keyword evidence="9 19" id="KW-0784">Thiamine biosynthesis</keyword>
<dbReference type="Proteomes" id="UP000192940">
    <property type="component" value="Chromosome I"/>
</dbReference>
<dbReference type="InterPro" id="IPR003720">
    <property type="entry name" value="tRNA_STrfase"/>
</dbReference>
<evidence type="ECO:0000256" key="17">
    <source>
        <dbReference type="ARBA" id="ARBA00077849"/>
    </source>
</evidence>
<comment type="function">
    <text evidence="12 19">Catalyzes the ATP-dependent transfer of a sulfur to tRNA to produce 4-thiouridine in position 8 of tRNAs, which functions as a near-UV photosensor. Also catalyzes the transfer of sulfur to the sulfur carrier protein ThiS, forming ThiS-thiocarboxylate. This is a step in the synthesis of thiazole, in the thiamine biosynthesis pathway. The sulfur is donated as persulfide by IscS.</text>
</comment>
<dbReference type="GO" id="GO:0004810">
    <property type="term" value="F:CCA tRNA nucleotidyltransferase activity"/>
    <property type="evidence" value="ECO:0007669"/>
    <property type="project" value="InterPro"/>
</dbReference>
<dbReference type="GO" id="GO:0000049">
    <property type="term" value="F:tRNA binding"/>
    <property type="evidence" value="ECO:0007669"/>
    <property type="project" value="UniProtKB-UniRule"/>
</dbReference>
<evidence type="ECO:0000256" key="19">
    <source>
        <dbReference type="HAMAP-Rule" id="MF_00021"/>
    </source>
</evidence>
<dbReference type="GO" id="GO:0009229">
    <property type="term" value="P:thiamine diphosphate biosynthetic process"/>
    <property type="evidence" value="ECO:0007669"/>
    <property type="project" value="UniProtKB-UniRule"/>
</dbReference>
<comment type="pathway">
    <text evidence="2 19">Cofactor biosynthesis; thiamine diphosphate biosynthesis.</text>
</comment>
<feature type="binding site" evidence="19">
    <location>
        <begin position="211"/>
        <end position="212"/>
    </location>
    <ligand>
        <name>ATP</name>
        <dbReference type="ChEBI" id="CHEBI:30616"/>
    </ligand>
</feature>
<keyword evidence="3 19" id="KW-0963">Cytoplasm</keyword>
<evidence type="ECO:0000256" key="7">
    <source>
        <dbReference type="ARBA" id="ARBA00022840"/>
    </source>
</evidence>
<dbReference type="SMART" id="SM00981">
    <property type="entry name" value="THUMP"/>
    <property type="match status" value="1"/>
</dbReference>
<dbReference type="Pfam" id="PF22025">
    <property type="entry name" value="ThiI_fer"/>
    <property type="match status" value="1"/>
</dbReference>
<dbReference type="AlphaFoldDB" id="A0A1X7HKY3"/>
<evidence type="ECO:0000259" key="20">
    <source>
        <dbReference type="PROSITE" id="PS51165"/>
    </source>
</evidence>
<feature type="binding site" evidence="19">
    <location>
        <position position="268"/>
    </location>
    <ligand>
        <name>ATP</name>
        <dbReference type="ChEBI" id="CHEBI:30616"/>
    </ligand>
</feature>
<evidence type="ECO:0000313" key="22">
    <source>
        <dbReference type="Proteomes" id="UP000192940"/>
    </source>
</evidence>
<dbReference type="Pfam" id="PF02926">
    <property type="entry name" value="THUMP"/>
    <property type="match status" value="1"/>
</dbReference>
<gene>
    <name evidence="19" type="primary">thiI</name>
    <name evidence="21" type="ORF">SAMN05661091_4299</name>
</gene>
<evidence type="ECO:0000256" key="14">
    <source>
        <dbReference type="ARBA" id="ARBA00066827"/>
    </source>
</evidence>
<dbReference type="HAMAP" id="MF_00021">
    <property type="entry name" value="ThiI"/>
    <property type="match status" value="1"/>
</dbReference>
<dbReference type="InterPro" id="IPR054173">
    <property type="entry name" value="ThiI_fer"/>
</dbReference>
<sequence length="414" mass="46458">MNITYDMLLLRFGEFTLKGKNRNRFEKSVLMHVRSLLKAYPKAKILREYGRIYVELNGEPAEALTGVLKKVFGIVSVSPVRVCPPELDEIVKTAVDFIGQTDLSDETTFKVNARRVWKGFPHSSQEMNHLIGSPLLRTYSQLKVQVKHPHIELKIEIREDQTYLYYEVIPAVGGYPLGTNGKAMLLLSGGIDSPVAAWSAMRRGLEIECVHFYSYPYTSQLAKEKVIDLTRILSGYAGRIKLHLVPFTDVQTSFTGIGQDNLIITFMRRAMLRIATMLAEREGALALVTGDSLGQVASQTLPSMNVIGRATELPILRPLITTDKNDIVNLAKQVGTYETSILPYEDCCTLFVPKSPTTNPNLRIVEKVESSLPGLSELIQIAVEQTETIIVTPELSLDRNLEEIQDDVVKEKWF</sequence>
<dbReference type="SUPFAM" id="SSF52402">
    <property type="entry name" value="Adenine nucleotide alpha hydrolases-like"/>
    <property type="match status" value="1"/>
</dbReference>
<dbReference type="CDD" id="cd01712">
    <property type="entry name" value="PPase_ThiI"/>
    <property type="match status" value="1"/>
</dbReference>
<evidence type="ECO:0000256" key="2">
    <source>
        <dbReference type="ARBA" id="ARBA00004948"/>
    </source>
</evidence>
<dbReference type="Gene3D" id="3.30.2130.30">
    <property type="match status" value="1"/>
</dbReference>
<dbReference type="Pfam" id="PF02568">
    <property type="entry name" value="ThiI"/>
    <property type="match status" value="1"/>
</dbReference>
<evidence type="ECO:0000256" key="4">
    <source>
        <dbReference type="ARBA" id="ARBA00022555"/>
    </source>
</evidence>
<dbReference type="PROSITE" id="PS51165">
    <property type="entry name" value="THUMP"/>
    <property type="match status" value="1"/>
</dbReference>
<dbReference type="STRING" id="1313296.SAMN05661091_4299"/>
<keyword evidence="22" id="KW-1185">Reference proteome</keyword>
<dbReference type="GO" id="GO:0140741">
    <property type="term" value="F:tRNA-uracil-4 sulfurtransferase activity"/>
    <property type="evidence" value="ECO:0007669"/>
    <property type="project" value="UniProtKB-EC"/>
</dbReference>
<evidence type="ECO:0000256" key="10">
    <source>
        <dbReference type="ARBA" id="ARBA00050570"/>
    </source>
</evidence>
<evidence type="ECO:0000256" key="16">
    <source>
        <dbReference type="ARBA" id="ARBA00075337"/>
    </source>
</evidence>
<evidence type="ECO:0000256" key="3">
    <source>
        <dbReference type="ARBA" id="ARBA00022490"/>
    </source>
</evidence>
<dbReference type="PANTHER" id="PTHR43209">
    <property type="entry name" value="TRNA SULFURTRANSFERASE"/>
    <property type="match status" value="1"/>
</dbReference>
<keyword evidence="5 19" id="KW-0808">Transferase</keyword>
<dbReference type="GO" id="GO:0005829">
    <property type="term" value="C:cytosol"/>
    <property type="evidence" value="ECO:0007669"/>
    <property type="project" value="TreeGrafter"/>
</dbReference>
<evidence type="ECO:0000256" key="9">
    <source>
        <dbReference type="ARBA" id="ARBA00022977"/>
    </source>
</evidence>
<dbReference type="GO" id="GO:0009228">
    <property type="term" value="P:thiamine biosynthetic process"/>
    <property type="evidence" value="ECO:0007669"/>
    <property type="project" value="UniProtKB-KW"/>
</dbReference>
<organism evidence="21 22">
    <name type="scientific">Paenibacillus uliginis N3/975</name>
    <dbReference type="NCBI Taxonomy" id="1313296"/>
    <lineage>
        <taxon>Bacteria</taxon>
        <taxon>Bacillati</taxon>
        <taxon>Bacillota</taxon>
        <taxon>Bacilli</taxon>
        <taxon>Bacillales</taxon>
        <taxon>Paenibacillaceae</taxon>
        <taxon>Paenibacillus</taxon>
    </lineage>
</organism>
<comment type="catalytic activity">
    <reaction evidence="11 19">
        <text>[ThiS sulfur-carrier protein]-C-terminal Gly-Gly-AMP + S-sulfanyl-L-cysteinyl-[cysteine desulfurase] + AH2 = [ThiS sulfur-carrier protein]-C-terminal-Gly-aminoethanethioate + L-cysteinyl-[cysteine desulfurase] + A + AMP + 2 H(+)</text>
        <dbReference type="Rhea" id="RHEA:43340"/>
        <dbReference type="Rhea" id="RHEA-COMP:12157"/>
        <dbReference type="Rhea" id="RHEA-COMP:12158"/>
        <dbReference type="Rhea" id="RHEA-COMP:12910"/>
        <dbReference type="Rhea" id="RHEA-COMP:19908"/>
        <dbReference type="ChEBI" id="CHEBI:13193"/>
        <dbReference type="ChEBI" id="CHEBI:15378"/>
        <dbReference type="ChEBI" id="CHEBI:17499"/>
        <dbReference type="ChEBI" id="CHEBI:29950"/>
        <dbReference type="ChEBI" id="CHEBI:61963"/>
        <dbReference type="ChEBI" id="CHEBI:90618"/>
        <dbReference type="ChEBI" id="CHEBI:232372"/>
        <dbReference type="ChEBI" id="CHEBI:456215"/>
    </reaction>
</comment>
<dbReference type="EC" id="2.8.1.4" evidence="14 19"/>
<comment type="similarity">
    <text evidence="13 19">Belongs to the ThiI family.</text>
</comment>
<evidence type="ECO:0000256" key="6">
    <source>
        <dbReference type="ARBA" id="ARBA00022741"/>
    </source>
</evidence>
<accession>A0A1X7HKY3</accession>
<evidence type="ECO:0000256" key="15">
    <source>
        <dbReference type="ARBA" id="ARBA00071867"/>
    </source>
</evidence>
<feature type="binding site" evidence="19">
    <location>
        <position position="290"/>
    </location>
    <ligand>
        <name>ATP</name>
        <dbReference type="ChEBI" id="CHEBI:30616"/>
    </ligand>
</feature>
<dbReference type="InterPro" id="IPR004114">
    <property type="entry name" value="THUMP_dom"/>
</dbReference>
<dbReference type="InterPro" id="IPR049962">
    <property type="entry name" value="THUMP_ThiI"/>
</dbReference>
<dbReference type="UniPathway" id="UPA00060"/>
<dbReference type="Gene3D" id="3.40.50.620">
    <property type="entry name" value="HUPs"/>
    <property type="match status" value="1"/>
</dbReference>